<dbReference type="PANTHER" id="PTHR30537">
    <property type="entry name" value="HTH-TYPE TRANSCRIPTIONAL REGULATOR"/>
    <property type="match status" value="1"/>
</dbReference>
<dbReference type="PANTHER" id="PTHR30537:SF5">
    <property type="entry name" value="HTH-TYPE TRANSCRIPTIONAL ACTIVATOR TTDR-RELATED"/>
    <property type="match status" value="1"/>
</dbReference>
<name>A0A1W6YGF1_9BORD</name>
<dbReference type="OrthoDB" id="8523827at2"/>
<dbReference type="Proteomes" id="UP000194151">
    <property type="component" value="Chromosome"/>
</dbReference>
<proteinExistence type="inferred from homology"/>
<sequence>MDRQTALAYAGPDPLASSFATSYAGVVAFIAVAAEGSFAKAADRLGIGRSAVSRNVQKLEDQLGVRLFIRTTRSTSLTREGERFYQNCHQGVQGVVQAVDDMRELRAGPPSGHLRVCATAGFGRKVVAPLLAGFRAEYPEISIDLLLDDGPVDFTRDRVDVSFRNGRMEDSQVIARQLVPMPMLLCASPDYARAHGLPTTLRALDEHRCVNFRLASGRIYEWEFLVDGQLHRFLPRPPRAMMAFDDADLVLQAVLDGQGLAQMAGYQVDAHLRAGRLLACLPQYAPRDRGHYICYPSRQHLPSRIRVFVDYMTARIRDAVPRAVPAAAGMPAALAA</sequence>
<comment type="similarity">
    <text evidence="1">Belongs to the LysR transcriptional regulatory family.</text>
</comment>
<dbReference type="PROSITE" id="PS50931">
    <property type="entry name" value="HTH_LYSR"/>
    <property type="match status" value="1"/>
</dbReference>
<keyword evidence="7" id="KW-1185">Reference proteome</keyword>
<dbReference type="InterPro" id="IPR005119">
    <property type="entry name" value="LysR_subst-bd"/>
</dbReference>
<organism evidence="6 7">
    <name type="scientific">Bordetella genomosp. 8</name>
    <dbReference type="NCBI Taxonomy" id="1416806"/>
    <lineage>
        <taxon>Bacteria</taxon>
        <taxon>Pseudomonadati</taxon>
        <taxon>Pseudomonadota</taxon>
        <taxon>Betaproteobacteria</taxon>
        <taxon>Burkholderiales</taxon>
        <taxon>Alcaligenaceae</taxon>
        <taxon>Bordetella</taxon>
    </lineage>
</organism>
<keyword evidence="4" id="KW-0804">Transcription</keyword>
<accession>A0A1W6YGF1</accession>
<dbReference type="STRING" id="1416806.CAL12_04240"/>
<evidence type="ECO:0000313" key="6">
    <source>
        <dbReference type="EMBL" id="ARP80112.1"/>
    </source>
</evidence>
<dbReference type="GO" id="GO:0003677">
    <property type="term" value="F:DNA binding"/>
    <property type="evidence" value="ECO:0007669"/>
    <property type="project" value="UniProtKB-KW"/>
</dbReference>
<dbReference type="Pfam" id="PF00126">
    <property type="entry name" value="HTH_1"/>
    <property type="match status" value="1"/>
</dbReference>
<dbReference type="Gene3D" id="1.10.10.10">
    <property type="entry name" value="Winged helix-like DNA-binding domain superfamily/Winged helix DNA-binding domain"/>
    <property type="match status" value="1"/>
</dbReference>
<dbReference type="SUPFAM" id="SSF53850">
    <property type="entry name" value="Periplasmic binding protein-like II"/>
    <property type="match status" value="1"/>
</dbReference>
<keyword evidence="3" id="KW-0238">DNA-binding</keyword>
<dbReference type="RefSeq" id="WP_086063343.1">
    <property type="nucleotide sequence ID" value="NZ_CP021108.1"/>
</dbReference>
<dbReference type="InterPro" id="IPR036388">
    <property type="entry name" value="WH-like_DNA-bd_sf"/>
</dbReference>
<evidence type="ECO:0000256" key="1">
    <source>
        <dbReference type="ARBA" id="ARBA00009437"/>
    </source>
</evidence>
<dbReference type="SUPFAM" id="SSF46785">
    <property type="entry name" value="Winged helix' DNA-binding domain"/>
    <property type="match status" value="1"/>
</dbReference>
<dbReference type="FunFam" id="1.10.10.10:FF:000001">
    <property type="entry name" value="LysR family transcriptional regulator"/>
    <property type="match status" value="1"/>
</dbReference>
<keyword evidence="2" id="KW-0805">Transcription regulation</keyword>
<dbReference type="InterPro" id="IPR000847">
    <property type="entry name" value="LysR_HTH_N"/>
</dbReference>
<dbReference type="Gene3D" id="3.40.190.290">
    <property type="match status" value="1"/>
</dbReference>
<dbReference type="EMBL" id="CP021108">
    <property type="protein sequence ID" value="ARP80112.1"/>
    <property type="molecule type" value="Genomic_DNA"/>
</dbReference>
<evidence type="ECO:0000259" key="5">
    <source>
        <dbReference type="PROSITE" id="PS50931"/>
    </source>
</evidence>
<dbReference type="CDD" id="cd08422">
    <property type="entry name" value="PBP2_CrgA_like"/>
    <property type="match status" value="1"/>
</dbReference>
<dbReference type="Pfam" id="PF03466">
    <property type="entry name" value="LysR_substrate"/>
    <property type="match status" value="1"/>
</dbReference>
<evidence type="ECO:0000256" key="4">
    <source>
        <dbReference type="ARBA" id="ARBA00023163"/>
    </source>
</evidence>
<dbReference type="KEGG" id="bgv:CAL12_04240"/>
<gene>
    <name evidence="6" type="ORF">CAL12_04240</name>
</gene>
<dbReference type="InterPro" id="IPR058163">
    <property type="entry name" value="LysR-type_TF_proteobact-type"/>
</dbReference>
<dbReference type="AlphaFoldDB" id="A0A1W6YGF1"/>
<evidence type="ECO:0000256" key="2">
    <source>
        <dbReference type="ARBA" id="ARBA00023015"/>
    </source>
</evidence>
<evidence type="ECO:0000256" key="3">
    <source>
        <dbReference type="ARBA" id="ARBA00023125"/>
    </source>
</evidence>
<dbReference type="PRINTS" id="PR00039">
    <property type="entry name" value="HTHLYSR"/>
</dbReference>
<feature type="domain" description="HTH lysR-type" evidence="5">
    <location>
        <begin position="27"/>
        <end position="78"/>
    </location>
</feature>
<evidence type="ECO:0000313" key="7">
    <source>
        <dbReference type="Proteomes" id="UP000194151"/>
    </source>
</evidence>
<protein>
    <submittedName>
        <fullName evidence="6">LysR family transcriptional regulator</fullName>
    </submittedName>
</protein>
<reference evidence="6 7" key="1">
    <citation type="submission" date="2017-05" db="EMBL/GenBank/DDBJ databases">
        <title>Complete and WGS of Bordetella genogroups.</title>
        <authorList>
            <person name="Spilker T."/>
            <person name="LiPuma J."/>
        </authorList>
    </citation>
    <scope>NUCLEOTIDE SEQUENCE [LARGE SCALE GENOMIC DNA]</scope>
    <source>
        <strain evidence="6 7">AU19157</strain>
    </source>
</reference>
<dbReference type="InterPro" id="IPR036390">
    <property type="entry name" value="WH_DNA-bd_sf"/>
</dbReference>
<dbReference type="GO" id="GO:0003700">
    <property type="term" value="F:DNA-binding transcription factor activity"/>
    <property type="evidence" value="ECO:0007669"/>
    <property type="project" value="InterPro"/>
</dbReference>